<accession>A0A7S0NUX8</accession>
<reference evidence="1" key="1">
    <citation type="submission" date="2021-01" db="EMBL/GenBank/DDBJ databases">
        <authorList>
            <person name="Corre E."/>
            <person name="Pelletier E."/>
            <person name="Niang G."/>
            <person name="Scheremetjew M."/>
            <person name="Finn R."/>
            <person name="Kale V."/>
            <person name="Holt S."/>
            <person name="Cochrane G."/>
            <person name="Meng A."/>
            <person name="Brown T."/>
            <person name="Cohen L."/>
        </authorList>
    </citation>
    <scope>NUCLEOTIDE SEQUENCE</scope>
    <source>
        <strain evidence="1">RCC1130</strain>
    </source>
</reference>
<dbReference type="AlphaFoldDB" id="A0A7S0NUX8"/>
<proteinExistence type="predicted"/>
<protein>
    <submittedName>
        <fullName evidence="1">Uncharacterized protein</fullName>
    </submittedName>
</protein>
<evidence type="ECO:0000313" key="1">
    <source>
        <dbReference type="EMBL" id="CAD8536134.1"/>
    </source>
</evidence>
<name>A0A7S0NUX8_9EUKA</name>
<sequence length="233" mass="27483">MYRHGLDGTPPDVLKPRQYMLKESKLLRNLTLKEYPMYLQDKADERNARHPGGQPVKLVASKECLLGKLWDAFDCKGPGGEETVYIDQGLTTSFWKRSDEGRLHDVEQHDGDYKKRWSTRVEEYLKRQKDLHGARGEATPSDDDPYWEAWNLLIDEYKHLLLDNHSPWEREMLPQEFFHEVASLYEVCYEKARKMPGFTGKSRIQFVWRLAGEQLKQMKSKYKRIVEAETLFV</sequence>
<dbReference type="EMBL" id="HBER01022834">
    <property type="protein sequence ID" value="CAD8536134.1"/>
    <property type="molecule type" value="Transcribed_RNA"/>
</dbReference>
<gene>
    <name evidence="1" type="ORF">CLEP1334_LOCUS11414</name>
</gene>
<organism evidence="1">
    <name type="scientific">Calcidiscus leptoporus</name>
    <dbReference type="NCBI Taxonomy" id="127549"/>
    <lineage>
        <taxon>Eukaryota</taxon>
        <taxon>Haptista</taxon>
        <taxon>Haptophyta</taxon>
        <taxon>Prymnesiophyceae</taxon>
        <taxon>Coccolithales</taxon>
        <taxon>Calcidiscaceae</taxon>
        <taxon>Calcidiscus</taxon>
    </lineage>
</organism>